<feature type="transmembrane region" description="Helical" evidence="7">
    <location>
        <begin position="145"/>
        <end position="164"/>
    </location>
</feature>
<evidence type="ECO:0000256" key="4">
    <source>
        <dbReference type="ARBA" id="ARBA00022989"/>
    </source>
</evidence>
<feature type="transmembrane region" description="Helical" evidence="7">
    <location>
        <begin position="290"/>
        <end position="312"/>
    </location>
</feature>
<proteinExistence type="inferred from homology"/>
<name>A0A8E0RXR7_9TREM</name>
<feature type="transmembrane region" description="Helical" evidence="7">
    <location>
        <begin position="176"/>
        <end position="194"/>
    </location>
</feature>
<feature type="transmembrane region" description="Helical" evidence="7">
    <location>
        <begin position="257"/>
        <end position="278"/>
    </location>
</feature>
<keyword evidence="9" id="KW-1185">Reference proteome</keyword>
<feature type="compositionally biased region" description="Basic and acidic residues" evidence="6">
    <location>
        <begin position="351"/>
        <end position="367"/>
    </location>
</feature>
<gene>
    <name evidence="8" type="ORF">FBUS_05917</name>
</gene>
<evidence type="ECO:0000313" key="8">
    <source>
        <dbReference type="EMBL" id="KAA0194867.1"/>
    </source>
</evidence>
<comment type="similarity">
    <text evidence="2">Belongs to the TMEM120 family.</text>
</comment>
<dbReference type="EMBL" id="LUCM01004087">
    <property type="protein sequence ID" value="KAA0194867.1"/>
    <property type="molecule type" value="Genomic_DNA"/>
</dbReference>
<evidence type="ECO:0000256" key="3">
    <source>
        <dbReference type="ARBA" id="ARBA00022692"/>
    </source>
</evidence>
<dbReference type="PANTHER" id="PTHR21433">
    <property type="entry name" value="TRANSMEMBRANE PROTEIN INDUCED BY TUMOR NECROSIS FACTOR ALPHA"/>
    <property type="match status" value="1"/>
</dbReference>
<organism evidence="8 9">
    <name type="scientific">Fasciolopsis buskii</name>
    <dbReference type="NCBI Taxonomy" id="27845"/>
    <lineage>
        <taxon>Eukaryota</taxon>
        <taxon>Metazoa</taxon>
        <taxon>Spiralia</taxon>
        <taxon>Lophotrochozoa</taxon>
        <taxon>Platyhelminthes</taxon>
        <taxon>Trematoda</taxon>
        <taxon>Digenea</taxon>
        <taxon>Plagiorchiida</taxon>
        <taxon>Echinostomata</taxon>
        <taxon>Echinostomatoidea</taxon>
        <taxon>Fasciolidae</taxon>
        <taxon>Fasciolopsis</taxon>
    </lineage>
</organism>
<dbReference type="AlphaFoldDB" id="A0A8E0RXR7"/>
<evidence type="ECO:0000256" key="2">
    <source>
        <dbReference type="ARBA" id="ARBA00009700"/>
    </source>
</evidence>
<accession>A0A8E0RXR7</accession>
<evidence type="ECO:0000256" key="1">
    <source>
        <dbReference type="ARBA" id="ARBA00004141"/>
    </source>
</evidence>
<evidence type="ECO:0000256" key="6">
    <source>
        <dbReference type="SAM" id="MobiDB-lite"/>
    </source>
</evidence>
<dbReference type="GO" id="GO:0016020">
    <property type="term" value="C:membrane"/>
    <property type="evidence" value="ECO:0007669"/>
    <property type="project" value="UniProtKB-SubCell"/>
</dbReference>
<comment type="caution">
    <text evidence="8">The sequence shown here is derived from an EMBL/GenBank/DDBJ whole genome shotgun (WGS) entry which is preliminary data.</text>
</comment>
<dbReference type="PANTHER" id="PTHR21433:SF0">
    <property type="entry name" value="TRANSMEMBRANE PROTEIN 120 HOMOLOG"/>
    <property type="match status" value="1"/>
</dbReference>
<evidence type="ECO:0000256" key="5">
    <source>
        <dbReference type="ARBA" id="ARBA00023136"/>
    </source>
</evidence>
<evidence type="ECO:0000256" key="7">
    <source>
        <dbReference type="SAM" id="Phobius"/>
    </source>
</evidence>
<protein>
    <recommendedName>
        <fullName evidence="10">Transmembrane protein 120A</fullName>
    </recommendedName>
</protein>
<evidence type="ECO:0008006" key="10">
    <source>
        <dbReference type="Google" id="ProtNLM"/>
    </source>
</evidence>
<feature type="region of interest" description="Disordered" evidence="6">
    <location>
        <begin position="351"/>
        <end position="388"/>
    </location>
</feature>
<keyword evidence="4 7" id="KW-1133">Transmembrane helix</keyword>
<feature type="transmembrane region" description="Helical" evidence="7">
    <location>
        <begin position="119"/>
        <end position="139"/>
    </location>
</feature>
<keyword evidence="3 7" id="KW-0812">Transmembrane</keyword>
<reference evidence="8" key="1">
    <citation type="submission" date="2019-05" db="EMBL/GenBank/DDBJ databases">
        <title>Annotation for the trematode Fasciolopsis buski.</title>
        <authorList>
            <person name="Choi Y.-J."/>
        </authorList>
    </citation>
    <scope>NUCLEOTIDE SEQUENCE</scope>
    <source>
        <strain evidence="8">HT</strain>
        <tissue evidence="8">Whole worm</tissue>
    </source>
</reference>
<evidence type="ECO:0000313" key="9">
    <source>
        <dbReference type="Proteomes" id="UP000728185"/>
    </source>
</evidence>
<sequence length="388" mass="46073">MLYLNILFFQSKHSSYIDCLENTKSIQSACAQSVKHCKSYIHYLSKELKKLEKLPDERSRNYLDLIRSDIQRKELLLRDVEEMLPRSPGIYLKIVLGALNISFLNKQDKFAYKSDYEQFKIVVSTISAVMSFILYFFVQNRIVDALFHFLLVWYYCTLTIRERILIANGSRIKGWWNIYHFISTANAGIMLIWPHSRSYDEFRNQFMLFSFYLNIVHCIQYRYQVGCLYKLRALGDRHPMDITVDGFMSWMFRRLTFTLPFLFCAYGLELFNAYRLYVIFNEPYCREWQVLAVSIIYFILAMGNIITVCRVIRQKLFLSHTSVVRFQLSRKYSFARPQIAQAEVPAAFRRRQEENDSHVEDHMETADTKASSPENVEMFTSKEEKKTL</sequence>
<dbReference type="InterPro" id="IPR012926">
    <property type="entry name" value="TMEM120A/B"/>
</dbReference>
<dbReference type="Proteomes" id="UP000728185">
    <property type="component" value="Unassembled WGS sequence"/>
</dbReference>
<dbReference type="Pfam" id="PF07851">
    <property type="entry name" value="TMEM120A-B"/>
    <property type="match status" value="1"/>
</dbReference>
<keyword evidence="5 7" id="KW-0472">Membrane</keyword>
<comment type="subcellular location">
    <subcellularLocation>
        <location evidence="1">Membrane</location>
        <topology evidence="1">Multi-pass membrane protein</topology>
    </subcellularLocation>
</comment>
<dbReference type="OrthoDB" id="2015098at2759"/>